<gene>
    <name evidence="2" type="ORF">IAD22_06765</name>
</gene>
<dbReference type="AlphaFoldDB" id="A0A9D1LZD5"/>
<dbReference type="InterPro" id="IPR000182">
    <property type="entry name" value="GNAT_dom"/>
</dbReference>
<dbReference type="EMBL" id="DVNG01000103">
    <property type="protein sequence ID" value="HIU50696.1"/>
    <property type="molecule type" value="Genomic_DNA"/>
</dbReference>
<proteinExistence type="predicted"/>
<dbReference type="GO" id="GO:0016747">
    <property type="term" value="F:acyltransferase activity, transferring groups other than amino-acyl groups"/>
    <property type="evidence" value="ECO:0007669"/>
    <property type="project" value="InterPro"/>
</dbReference>
<evidence type="ECO:0000313" key="3">
    <source>
        <dbReference type="Proteomes" id="UP000824118"/>
    </source>
</evidence>
<organism evidence="2 3">
    <name type="scientific">Candidatus Limousia pullorum</name>
    <dbReference type="NCBI Taxonomy" id="2840860"/>
    <lineage>
        <taxon>Bacteria</taxon>
        <taxon>Bacillati</taxon>
        <taxon>Bacillota</taxon>
        <taxon>Clostridia</taxon>
        <taxon>Eubacteriales</taxon>
        <taxon>Oscillospiraceae</taxon>
        <taxon>Oscillospiraceae incertae sedis</taxon>
        <taxon>Candidatus Limousia</taxon>
    </lineage>
</organism>
<dbReference type="PROSITE" id="PS51186">
    <property type="entry name" value="GNAT"/>
    <property type="match status" value="1"/>
</dbReference>
<comment type="caution">
    <text evidence="2">The sequence shown here is derived from an EMBL/GenBank/DDBJ whole genome shotgun (WGS) entry which is preliminary data.</text>
</comment>
<evidence type="ECO:0000259" key="1">
    <source>
        <dbReference type="PROSITE" id="PS51186"/>
    </source>
</evidence>
<reference evidence="2" key="2">
    <citation type="journal article" date="2021" name="PeerJ">
        <title>Extensive microbial diversity within the chicken gut microbiome revealed by metagenomics and culture.</title>
        <authorList>
            <person name="Gilroy R."/>
            <person name="Ravi A."/>
            <person name="Getino M."/>
            <person name="Pursley I."/>
            <person name="Horton D.L."/>
            <person name="Alikhan N.F."/>
            <person name="Baker D."/>
            <person name="Gharbi K."/>
            <person name="Hall N."/>
            <person name="Watson M."/>
            <person name="Adriaenssens E.M."/>
            <person name="Foster-Nyarko E."/>
            <person name="Jarju S."/>
            <person name="Secka A."/>
            <person name="Antonio M."/>
            <person name="Oren A."/>
            <person name="Chaudhuri R.R."/>
            <person name="La Ragione R."/>
            <person name="Hildebrand F."/>
            <person name="Pallen M.J."/>
        </authorList>
    </citation>
    <scope>NUCLEOTIDE SEQUENCE</scope>
    <source>
        <strain evidence="2">ChiGjej1B1-1684</strain>
    </source>
</reference>
<protein>
    <submittedName>
        <fullName evidence="2">GNAT family N-acetyltransferase</fullName>
    </submittedName>
</protein>
<name>A0A9D1LZD5_9FIRM</name>
<dbReference type="Proteomes" id="UP000824118">
    <property type="component" value="Unassembled WGS sequence"/>
</dbReference>
<evidence type="ECO:0000313" key="2">
    <source>
        <dbReference type="EMBL" id="HIU50696.1"/>
    </source>
</evidence>
<dbReference type="Gene3D" id="3.40.630.30">
    <property type="match status" value="1"/>
</dbReference>
<dbReference type="InterPro" id="IPR016181">
    <property type="entry name" value="Acyl_CoA_acyltransferase"/>
</dbReference>
<feature type="domain" description="N-acetyltransferase" evidence="1">
    <location>
        <begin position="1"/>
        <end position="155"/>
    </location>
</feature>
<accession>A0A9D1LZD5</accession>
<dbReference type="SUPFAM" id="SSF55729">
    <property type="entry name" value="Acyl-CoA N-acyltransferases (Nat)"/>
    <property type="match status" value="1"/>
</dbReference>
<sequence>MEIRELNKADIEFIYKNRMENDFPPEEIRPWEMFERSFSMGLYTGYGLYENEKLLSYATFTFSNNNDTILLDYYAVDSSLRGKGIGANFLSELSKKLQDKLILLEVENPKFSKNDDDLSIRTRRINFYKRCGAHLSNITSKVFEADFAIMYISRKGEKSDGEIASAIKEIYRSMFTKEILEKYVTVYEK</sequence>
<dbReference type="CDD" id="cd04301">
    <property type="entry name" value="NAT_SF"/>
    <property type="match status" value="1"/>
</dbReference>
<reference evidence="2" key="1">
    <citation type="submission" date="2020-10" db="EMBL/GenBank/DDBJ databases">
        <authorList>
            <person name="Gilroy R."/>
        </authorList>
    </citation>
    <scope>NUCLEOTIDE SEQUENCE</scope>
    <source>
        <strain evidence="2">ChiGjej1B1-1684</strain>
    </source>
</reference>
<dbReference type="Pfam" id="PF00583">
    <property type="entry name" value="Acetyltransf_1"/>
    <property type="match status" value="1"/>
</dbReference>